<keyword evidence="3" id="KW-1185">Reference proteome</keyword>
<evidence type="ECO:0000256" key="1">
    <source>
        <dbReference type="SAM" id="SignalP"/>
    </source>
</evidence>
<accession>A0A1G6VGC0</accession>
<dbReference type="AlphaFoldDB" id="A0A1G6VGC0"/>
<dbReference type="OrthoDB" id="3695963at2"/>
<sequence length="169" mass="18083">MRLARRAVLALVAALAMSVPGSAAAQPSGLSYNFGYSLRLETARTPESLTTAVTAELARFFPFKSNCPVLPSVGGKCDLYAIPNVAMWGAVNPVQVTERTATGWTFRTLPGHGEGSDRTITFSFDWLGSTPTMQVRGEGPYSQEVANAVFSGTAFQVWQRLADNVSAAF</sequence>
<protein>
    <recommendedName>
        <fullName evidence="4">Polyketide cyclase / dehydrase and lipid transport</fullName>
    </recommendedName>
</protein>
<dbReference type="Proteomes" id="UP000199501">
    <property type="component" value="Unassembled WGS sequence"/>
</dbReference>
<feature type="chain" id="PRO_5011523147" description="Polyketide cyclase / dehydrase and lipid transport" evidence="1">
    <location>
        <begin position="26"/>
        <end position="169"/>
    </location>
</feature>
<reference evidence="3" key="1">
    <citation type="submission" date="2016-10" db="EMBL/GenBank/DDBJ databases">
        <authorList>
            <person name="Varghese N."/>
            <person name="Submissions S."/>
        </authorList>
    </citation>
    <scope>NUCLEOTIDE SEQUENCE [LARGE SCALE GENOMIC DNA]</scope>
    <source>
        <strain evidence="3">IBRC-M 10403</strain>
    </source>
</reference>
<evidence type="ECO:0000313" key="3">
    <source>
        <dbReference type="Proteomes" id="UP000199501"/>
    </source>
</evidence>
<feature type="signal peptide" evidence="1">
    <location>
        <begin position="1"/>
        <end position="25"/>
    </location>
</feature>
<organism evidence="2 3">
    <name type="scientific">Actinokineospora iranica</name>
    <dbReference type="NCBI Taxonomy" id="1271860"/>
    <lineage>
        <taxon>Bacteria</taxon>
        <taxon>Bacillati</taxon>
        <taxon>Actinomycetota</taxon>
        <taxon>Actinomycetes</taxon>
        <taxon>Pseudonocardiales</taxon>
        <taxon>Pseudonocardiaceae</taxon>
        <taxon>Actinokineospora</taxon>
    </lineage>
</organism>
<dbReference type="EMBL" id="FMZZ01000012">
    <property type="protein sequence ID" value="SDD52619.1"/>
    <property type="molecule type" value="Genomic_DNA"/>
</dbReference>
<proteinExistence type="predicted"/>
<evidence type="ECO:0000313" key="2">
    <source>
        <dbReference type="EMBL" id="SDD52619.1"/>
    </source>
</evidence>
<keyword evidence="1" id="KW-0732">Signal</keyword>
<dbReference type="RefSeq" id="WP_091454641.1">
    <property type="nucleotide sequence ID" value="NZ_FMZZ01000012.1"/>
</dbReference>
<name>A0A1G6VGC0_9PSEU</name>
<gene>
    <name evidence="2" type="ORF">SAMN05216174_112128</name>
</gene>
<evidence type="ECO:0008006" key="4">
    <source>
        <dbReference type="Google" id="ProtNLM"/>
    </source>
</evidence>